<keyword evidence="3" id="KW-1185">Reference proteome</keyword>
<evidence type="ECO:0000313" key="3">
    <source>
        <dbReference type="Proteomes" id="UP000245207"/>
    </source>
</evidence>
<name>A0A2U1KWV6_ARTAN</name>
<gene>
    <name evidence="2" type="ORF">CTI12_AA555540</name>
</gene>
<feature type="signal peptide" evidence="1">
    <location>
        <begin position="1"/>
        <end position="24"/>
    </location>
</feature>
<accession>A0A2U1KWV6</accession>
<dbReference type="AlphaFoldDB" id="A0A2U1KWV6"/>
<comment type="caution">
    <text evidence="2">The sequence shown here is derived from an EMBL/GenBank/DDBJ whole genome shotgun (WGS) entry which is preliminary data.</text>
</comment>
<organism evidence="2 3">
    <name type="scientific">Artemisia annua</name>
    <name type="common">Sweet wormwood</name>
    <dbReference type="NCBI Taxonomy" id="35608"/>
    <lineage>
        <taxon>Eukaryota</taxon>
        <taxon>Viridiplantae</taxon>
        <taxon>Streptophyta</taxon>
        <taxon>Embryophyta</taxon>
        <taxon>Tracheophyta</taxon>
        <taxon>Spermatophyta</taxon>
        <taxon>Magnoliopsida</taxon>
        <taxon>eudicotyledons</taxon>
        <taxon>Gunneridae</taxon>
        <taxon>Pentapetalae</taxon>
        <taxon>asterids</taxon>
        <taxon>campanulids</taxon>
        <taxon>Asterales</taxon>
        <taxon>Asteraceae</taxon>
        <taxon>Asteroideae</taxon>
        <taxon>Anthemideae</taxon>
        <taxon>Artemisiinae</taxon>
        <taxon>Artemisia</taxon>
    </lineage>
</organism>
<proteinExistence type="predicted"/>
<sequence length="70" mass="8213">MKIQLSFLLLLMILLVTSVHMSSSRNIVENSSREERIQANFVSTFKRHFHVNPKLVKEENPLIHVVSRRI</sequence>
<dbReference type="OrthoDB" id="663321at2759"/>
<feature type="chain" id="PRO_5015440226" evidence="1">
    <location>
        <begin position="25"/>
        <end position="70"/>
    </location>
</feature>
<dbReference type="EMBL" id="PKPP01013218">
    <property type="protein sequence ID" value="PWA41228.1"/>
    <property type="molecule type" value="Genomic_DNA"/>
</dbReference>
<dbReference type="Proteomes" id="UP000245207">
    <property type="component" value="Unassembled WGS sequence"/>
</dbReference>
<evidence type="ECO:0000313" key="2">
    <source>
        <dbReference type="EMBL" id="PWA41228.1"/>
    </source>
</evidence>
<protein>
    <submittedName>
        <fullName evidence="2">Uncharacterized protein</fullName>
    </submittedName>
</protein>
<reference evidence="2 3" key="1">
    <citation type="journal article" date="2018" name="Mol. Plant">
        <title>The genome of Artemisia annua provides insight into the evolution of Asteraceae family and artemisinin biosynthesis.</title>
        <authorList>
            <person name="Shen Q."/>
            <person name="Zhang L."/>
            <person name="Liao Z."/>
            <person name="Wang S."/>
            <person name="Yan T."/>
            <person name="Shi P."/>
            <person name="Liu M."/>
            <person name="Fu X."/>
            <person name="Pan Q."/>
            <person name="Wang Y."/>
            <person name="Lv Z."/>
            <person name="Lu X."/>
            <person name="Zhang F."/>
            <person name="Jiang W."/>
            <person name="Ma Y."/>
            <person name="Chen M."/>
            <person name="Hao X."/>
            <person name="Li L."/>
            <person name="Tang Y."/>
            <person name="Lv G."/>
            <person name="Zhou Y."/>
            <person name="Sun X."/>
            <person name="Brodelius P.E."/>
            <person name="Rose J.K.C."/>
            <person name="Tang K."/>
        </authorList>
    </citation>
    <scope>NUCLEOTIDE SEQUENCE [LARGE SCALE GENOMIC DNA]</scope>
    <source>
        <strain evidence="3">cv. Huhao1</strain>
        <tissue evidence="2">Leaf</tissue>
    </source>
</reference>
<keyword evidence="1" id="KW-0732">Signal</keyword>
<evidence type="ECO:0000256" key="1">
    <source>
        <dbReference type="SAM" id="SignalP"/>
    </source>
</evidence>